<feature type="region of interest" description="Disordered" evidence="1">
    <location>
        <begin position="126"/>
        <end position="158"/>
    </location>
</feature>
<organism evidence="2 3">
    <name type="scientific">Asanoa iriomotensis</name>
    <dbReference type="NCBI Taxonomy" id="234613"/>
    <lineage>
        <taxon>Bacteria</taxon>
        <taxon>Bacillati</taxon>
        <taxon>Actinomycetota</taxon>
        <taxon>Actinomycetes</taxon>
        <taxon>Micromonosporales</taxon>
        <taxon>Micromonosporaceae</taxon>
        <taxon>Asanoa</taxon>
    </lineage>
</organism>
<accession>A0ABQ4CFE3</accession>
<evidence type="ECO:0000256" key="1">
    <source>
        <dbReference type="SAM" id="MobiDB-lite"/>
    </source>
</evidence>
<gene>
    <name evidence="2" type="ORF">Air01nite_71250</name>
</gene>
<reference evidence="2 3" key="1">
    <citation type="submission" date="2021-01" db="EMBL/GenBank/DDBJ databases">
        <title>Whole genome shotgun sequence of Asanoa iriomotensis NBRC 100142.</title>
        <authorList>
            <person name="Komaki H."/>
            <person name="Tamura T."/>
        </authorList>
    </citation>
    <scope>NUCLEOTIDE SEQUENCE [LARGE SCALE GENOMIC DNA]</scope>
    <source>
        <strain evidence="2 3">NBRC 100142</strain>
    </source>
</reference>
<name>A0ABQ4CFE3_9ACTN</name>
<proteinExistence type="predicted"/>
<comment type="caution">
    <text evidence="2">The sequence shown here is derived from an EMBL/GenBank/DDBJ whole genome shotgun (WGS) entry which is preliminary data.</text>
</comment>
<feature type="compositionally biased region" description="Basic and acidic residues" evidence="1">
    <location>
        <begin position="138"/>
        <end position="148"/>
    </location>
</feature>
<dbReference type="EMBL" id="BONC01000085">
    <property type="protein sequence ID" value="GIF61030.1"/>
    <property type="molecule type" value="Genomic_DNA"/>
</dbReference>
<evidence type="ECO:0000313" key="2">
    <source>
        <dbReference type="EMBL" id="GIF61030.1"/>
    </source>
</evidence>
<dbReference type="Proteomes" id="UP000624325">
    <property type="component" value="Unassembled WGS sequence"/>
</dbReference>
<protein>
    <submittedName>
        <fullName evidence="2">Uncharacterized protein</fullName>
    </submittedName>
</protein>
<keyword evidence="3" id="KW-1185">Reference proteome</keyword>
<sequence>MPVTSVHEARVAEVDRHLTGAEHAAVERHAALGDAIRHSFARLRDGLDHAHAGCDKVDDRAWADYVASVDRGLDEMAIEVTRATESPNSGATAPEVLTGHASALELSGWRLRFTLPELSTAEAELDRYRSASAAGDRPSADPLHDSVDQLRAAGQRRT</sequence>
<evidence type="ECO:0000313" key="3">
    <source>
        <dbReference type="Proteomes" id="UP000624325"/>
    </source>
</evidence>